<dbReference type="AlphaFoldDB" id="A0A0W0F1P1"/>
<gene>
    <name evidence="1" type="ORF">WG66_17183</name>
</gene>
<evidence type="ECO:0000313" key="1">
    <source>
        <dbReference type="EMBL" id="KTB30237.1"/>
    </source>
</evidence>
<accession>A0A0W0F1P1</accession>
<organism evidence="1 2">
    <name type="scientific">Moniliophthora roreri</name>
    <name type="common">Frosty pod rot fungus</name>
    <name type="synonym">Monilia roreri</name>
    <dbReference type="NCBI Taxonomy" id="221103"/>
    <lineage>
        <taxon>Eukaryota</taxon>
        <taxon>Fungi</taxon>
        <taxon>Dikarya</taxon>
        <taxon>Basidiomycota</taxon>
        <taxon>Agaricomycotina</taxon>
        <taxon>Agaricomycetes</taxon>
        <taxon>Agaricomycetidae</taxon>
        <taxon>Agaricales</taxon>
        <taxon>Marasmiineae</taxon>
        <taxon>Marasmiaceae</taxon>
        <taxon>Moniliophthora</taxon>
    </lineage>
</organism>
<sequence length="281" mass="31739">MKLKGEENYRAWEYRTRVAAQAANLLEMLMGKDKKPNGGPSSKAVKAWKNRRDAATEMLVKHLEDEVLTHAKGFDEDLAGLWAHLIAIFGESGVGAAVRMWREFLNVKYRGEEMTIVMGWIQSLANDLEQIHNDRPSNTQIVAIMLNSIAEHPDFGNLITNLEFLKEEMEVDNVELRIVWKAKNLKNNGCMESRGVHISVPGSQTVALVANSNAVQCENPKCQCMGHTIEECFREGGKKEGQYLEWYLRLRRNDSSTTQATLTSNFTNLSKNKTSGKLPKR</sequence>
<dbReference type="Proteomes" id="UP000054988">
    <property type="component" value="Unassembled WGS sequence"/>
</dbReference>
<reference evidence="1 2" key="1">
    <citation type="submission" date="2015-12" db="EMBL/GenBank/DDBJ databases">
        <title>Draft genome sequence of Moniliophthora roreri, the causal agent of frosty pod rot of cacao.</title>
        <authorList>
            <person name="Aime M.C."/>
            <person name="Diaz-Valderrama J.R."/>
            <person name="Kijpornyongpan T."/>
            <person name="Phillips-Mora W."/>
        </authorList>
    </citation>
    <scope>NUCLEOTIDE SEQUENCE [LARGE SCALE GENOMIC DNA]</scope>
    <source>
        <strain evidence="1 2">MCA 2952</strain>
    </source>
</reference>
<dbReference type="EMBL" id="LATX01002392">
    <property type="protein sequence ID" value="KTB30237.1"/>
    <property type="molecule type" value="Genomic_DNA"/>
</dbReference>
<name>A0A0W0F1P1_MONRR</name>
<protein>
    <submittedName>
        <fullName evidence="1">Uncharacterized protein</fullName>
    </submittedName>
</protein>
<proteinExistence type="predicted"/>
<comment type="caution">
    <text evidence="1">The sequence shown here is derived from an EMBL/GenBank/DDBJ whole genome shotgun (WGS) entry which is preliminary data.</text>
</comment>
<dbReference type="Pfam" id="PF14223">
    <property type="entry name" value="Retrotran_gag_2"/>
    <property type="match status" value="1"/>
</dbReference>
<evidence type="ECO:0000313" key="2">
    <source>
        <dbReference type="Proteomes" id="UP000054988"/>
    </source>
</evidence>